<proteinExistence type="predicted"/>
<reference evidence="3 4" key="1">
    <citation type="submission" date="2019-08" db="EMBL/GenBank/DDBJ databases">
        <title>Deep-cultivation of Planctomycetes and their phenomic and genomic characterization uncovers novel biology.</title>
        <authorList>
            <person name="Wiegand S."/>
            <person name="Jogler M."/>
            <person name="Boedeker C."/>
            <person name="Pinto D."/>
            <person name="Vollmers J."/>
            <person name="Rivas-Marin E."/>
            <person name="Kohn T."/>
            <person name="Peeters S.H."/>
            <person name="Heuer A."/>
            <person name="Rast P."/>
            <person name="Oberbeckmann S."/>
            <person name="Bunk B."/>
            <person name="Jeske O."/>
            <person name="Meyerdierks A."/>
            <person name="Storesund J.E."/>
            <person name="Kallscheuer N."/>
            <person name="Luecker S."/>
            <person name="Lage O.M."/>
            <person name="Pohl T."/>
            <person name="Merkel B.J."/>
            <person name="Hornburger P."/>
            <person name="Mueller R.-W."/>
            <person name="Bruemmer F."/>
            <person name="Labrenz M."/>
            <person name="Spormann A.M."/>
            <person name="Op den Camp H."/>
            <person name="Overmann J."/>
            <person name="Amann R."/>
            <person name="Jetten M.S.M."/>
            <person name="Mascher T."/>
            <person name="Medema M.H."/>
            <person name="Devos D.P."/>
            <person name="Kaster A.-K."/>
            <person name="Ovreas L."/>
            <person name="Rohde M."/>
            <person name="Galperin M.Y."/>
            <person name="Jogler C."/>
        </authorList>
    </citation>
    <scope>NUCLEOTIDE SEQUENCE [LARGE SCALE GENOMIC DNA]</scope>
    <source>
        <strain evidence="3 4">FC18</strain>
    </source>
</reference>
<dbReference type="Proteomes" id="UP000322214">
    <property type="component" value="Chromosome"/>
</dbReference>
<sequence length="187" mass="20084" precursor="true">MKKFSLLLGLVAVSMFVIGCGEPQTAGSGSNDTQEEDPHAGHNHDGGGHDGHDHAAHDHSPKHGGHLIEIGRNHEYHAELVDDHKTESITVYMMDSHMEPLSLNTASINLVLTAGDKTETFELLASQPGGSAEFSSSDAKMMEMIEGEEVKGKLRMTINGKPFSGTFDHHGHGHEGEGEDSHAGHNH</sequence>
<feature type="chain" id="PRO_5022971833" evidence="2">
    <location>
        <begin position="20"/>
        <end position="187"/>
    </location>
</feature>
<dbReference type="EMBL" id="CP042912">
    <property type="protein sequence ID" value="QEG22081.1"/>
    <property type="molecule type" value="Genomic_DNA"/>
</dbReference>
<evidence type="ECO:0000256" key="2">
    <source>
        <dbReference type="SAM" id="SignalP"/>
    </source>
</evidence>
<evidence type="ECO:0000313" key="4">
    <source>
        <dbReference type="Proteomes" id="UP000322214"/>
    </source>
</evidence>
<name>A0A5B9PGP7_9BACT</name>
<dbReference type="PROSITE" id="PS51257">
    <property type="entry name" value="PROKAR_LIPOPROTEIN"/>
    <property type="match status" value="1"/>
</dbReference>
<keyword evidence="2" id="KW-0732">Signal</keyword>
<feature type="region of interest" description="Disordered" evidence="1">
    <location>
        <begin position="24"/>
        <end position="67"/>
    </location>
</feature>
<feature type="compositionally biased region" description="Basic and acidic residues" evidence="1">
    <location>
        <begin position="167"/>
        <end position="187"/>
    </location>
</feature>
<feature type="compositionally biased region" description="Basic and acidic residues" evidence="1">
    <location>
        <begin position="36"/>
        <end position="61"/>
    </location>
</feature>
<evidence type="ECO:0000256" key="1">
    <source>
        <dbReference type="SAM" id="MobiDB-lite"/>
    </source>
</evidence>
<organism evidence="3 4">
    <name type="scientific">Mariniblastus fucicola</name>
    <dbReference type="NCBI Taxonomy" id="980251"/>
    <lineage>
        <taxon>Bacteria</taxon>
        <taxon>Pseudomonadati</taxon>
        <taxon>Planctomycetota</taxon>
        <taxon>Planctomycetia</taxon>
        <taxon>Pirellulales</taxon>
        <taxon>Pirellulaceae</taxon>
        <taxon>Mariniblastus</taxon>
    </lineage>
</organism>
<keyword evidence="4" id="KW-1185">Reference proteome</keyword>
<feature type="signal peptide" evidence="2">
    <location>
        <begin position="1"/>
        <end position="19"/>
    </location>
</feature>
<gene>
    <name evidence="3" type="ORF">MFFC18_19420</name>
</gene>
<dbReference type="AlphaFoldDB" id="A0A5B9PGP7"/>
<accession>A0A5B9PGP7</accession>
<dbReference type="RefSeq" id="WP_075082828.1">
    <property type="nucleotide sequence ID" value="NZ_CP042912.1"/>
</dbReference>
<dbReference type="KEGG" id="mff:MFFC18_19420"/>
<dbReference type="STRING" id="980251.GCA_001642875_05027"/>
<protein>
    <submittedName>
        <fullName evidence="3">Uncharacterized protein</fullName>
    </submittedName>
</protein>
<feature type="region of interest" description="Disordered" evidence="1">
    <location>
        <begin position="164"/>
        <end position="187"/>
    </location>
</feature>
<evidence type="ECO:0000313" key="3">
    <source>
        <dbReference type="EMBL" id="QEG22081.1"/>
    </source>
</evidence>